<dbReference type="GO" id="GO:1902201">
    <property type="term" value="P:negative regulation of bacterial-type flagellum-dependent cell motility"/>
    <property type="evidence" value="ECO:0007669"/>
    <property type="project" value="TreeGrafter"/>
</dbReference>
<dbReference type="InterPro" id="IPR029016">
    <property type="entry name" value="GAF-like_dom_sf"/>
</dbReference>
<dbReference type="PANTHER" id="PTHR45138:SF24">
    <property type="entry name" value="DIGUANYLATE CYCLASE DGCC-RELATED"/>
    <property type="match status" value="1"/>
</dbReference>
<dbReference type="InterPro" id="IPR043128">
    <property type="entry name" value="Rev_trsase/Diguanyl_cyclase"/>
</dbReference>
<dbReference type="Pfam" id="PF04340">
    <property type="entry name" value="DUF484"/>
    <property type="match status" value="1"/>
</dbReference>
<organism evidence="2">
    <name type="scientific">hydrothermal vent metagenome</name>
    <dbReference type="NCBI Taxonomy" id="652676"/>
    <lineage>
        <taxon>unclassified sequences</taxon>
        <taxon>metagenomes</taxon>
        <taxon>ecological metagenomes</taxon>
    </lineage>
</organism>
<dbReference type="InterPro" id="IPR000160">
    <property type="entry name" value="GGDEF_dom"/>
</dbReference>
<dbReference type="SMART" id="SM00065">
    <property type="entry name" value="GAF"/>
    <property type="match status" value="1"/>
</dbReference>
<feature type="domain" description="GGDEF" evidence="1">
    <location>
        <begin position="225"/>
        <end position="365"/>
    </location>
</feature>
<dbReference type="CDD" id="cd01949">
    <property type="entry name" value="GGDEF"/>
    <property type="match status" value="1"/>
</dbReference>
<dbReference type="SUPFAM" id="SSF55781">
    <property type="entry name" value="GAF domain-like"/>
    <property type="match status" value="1"/>
</dbReference>
<proteinExistence type="predicted"/>
<name>A0A3B0ZNH1_9ZZZZ</name>
<dbReference type="InterPro" id="IPR007435">
    <property type="entry name" value="DUF484"/>
</dbReference>
<dbReference type="EMBL" id="UOFP01000244">
    <property type="protein sequence ID" value="VAW88962.1"/>
    <property type="molecule type" value="Genomic_DNA"/>
</dbReference>
<reference evidence="2" key="1">
    <citation type="submission" date="2018-06" db="EMBL/GenBank/DDBJ databases">
        <authorList>
            <person name="Zhirakovskaya E."/>
        </authorList>
    </citation>
    <scope>NUCLEOTIDE SEQUENCE</scope>
</reference>
<dbReference type="GO" id="GO:0043709">
    <property type="term" value="P:cell adhesion involved in single-species biofilm formation"/>
    <property type="evidence" value="ECO:0007669"/>
    <property type="project" value="TreeGrafter"/>
</dbReference>
<dbReference type="PANTHER" id="PTHR45138">
    <property type="entry name" value="REGULATORY COMPONENTS OF SENSORY TRANSDUCTION SYSTEM"/>
    <property type="match status" value="1"/>
</dbReference>
<sequence>MNEDDLYSQNQVLRRQLKAFVSQARNNEEKMHRFQNQELRLISLNSLAELIETILYEYRASFELDAVTLTLVDPSYEIRHILEDESDLHQHPQLLFLGSTDKLDALFGCSEAPFLGYYREHEHRPFFPGSEQPFASVAVLPLIRSGEMIGSINLGSRREERFIKGSGTDFLQRLAAVVAICLENACNHERLKRVGLTDFLTSVNNRRYFDQRLLEEMTRCKRQSSATSCLLLDIDFFKKINDSHGHRVGDRVLKEFAALIRKQLRVSDLLARYGGEEFVVLLVDTPLSLSIEIAERIRSELEQHHMVAESGDALQITVSIGVALIEGKPNRQSAGQMGELLVEQADQALYRAKNEGRNRVVCSGFCLLPD</sequence>
<dbReference type="AlphaFoldDB" id="A0A3B0ZNH1"/>
<dbReference type="NCBIfam" id="TIGR00254">
    <property type="entry name" value="GGDEF"/>
    <property type="match status" value="1"/>
</dbReference>
<accession>A0A3B0ZNH1</accession>
<dbReference type="InterPro" id="IPR029787">
    <property type="entry name" value="Nucleotide_cyclase"/>
</dbReference>
<gene>
    <name evidence="2" type="ORF">MNBD_GAMMA18-1017</name>
</gene>
<evidence type="ECO:0000259" key="1">
    <source>
        <dbReference type="PROSITE" id="PS50887"/>
    </source>
</evidence>
<dbReference type="Gene3D" id="3.30.70.270">
    <property type="match status" value="1"/>
</dbReference>
<dbReference type="FunFam" id="3.30.70.270:FF:000001">
    <property type="entry name" value="Diguanylate cyclase domain protein"/>
    <property type="match status" value="1"/>
</dbReference>
<dbReference type="Gene3D" id="3.30.450.40">
    <property type="match status" value="1"/>
</dbReference>
<dbReference type="InterPro" id="IPR050469">
    <property type="entry name" value="Diguanylate_Cyclase"/>
</dbReference>
<dbReference type="SUPFAM" id="SSF55073">
    <property type="entry name" value="Nucleotide cyclase"/>
    <property type="match status" value="1"/>
</dbReference>
<dbReference type="Pfam" id="PF00990">
    <property type="entry name" value="GGDEF"/>
    <property type="match status" value="1"/>
</dbReference>
<dbReference type="GO" id="GO:0005886">
    <property type="term" value="C:plasma membrane"/>
    <property type="evidence" value="ECO:0007669"/>
    <property type="project" value="TreeGrafter"/>
</dbReference>
<protein>
    <submittedName>
        <fullName evidence="2">Diguanylate cyclase (GGDEF domain)</fullName>
    </submittedName>
</protein>
<evidence type="ECO:0000313" key="2">
    <source>
        <dbReference type="EMBL" id="VAW88962.1"/>
    </source>
</evidence>
<dbReference type="PROSITE" id="PS50887">
    <property type="entry name" value="GGDEF"/>
    <property type="match status" value="1"/>
</dbReference>
<dbReference type="SMART" id="SM00267">
    <property type="entry name" value="GGDEF"/>
    <property type="match status" value="1"/>
</dbReference>
<dbReference type="GO" id="GO:0052621">
    <property type="term" value="F:diguanylate cyclase activity"/>
    <property type="evidence" value="ECO:0007669"/>
    <property type="project" value="TreeGrafter"/>
</dbReference>
<dbReference type="InterPro" id="IPR003018">
    <property type="entry name" value="GAF"/>
</dbReference>